<dbReference type="InterPro" id="IPR033428">
    <property type="entry name" value="DUF5118"/>
</dbReference>
<dbReference type="Pfam" id="PF17162">
    <property type="entry name" value="DUF5118"/>
    <property type="match status" value="1"/>
</dbReference>
<name>A0AAW6FNS4_9BACT</name>
<dbReference type="PANTHER" id="PTHR38478">
    <property type="entry name" value="PEPTIDASE M1A AND M12B"/>
    <property type="match status" value="1"/>
</dbReference>
<dbReference type="AlphaFoldDB" id="A0AAW6FNS4"/>
<evidence type="ECO:0000259" key="2">
    <source>
        <dbReference type="Pfam" id="PF17162"/>
    </source>
</evidence>
<organism evidence="3 4">
    <name type="scientific">Odoribacter splanchnicus</name>
    <dbReference type="NCBI Taxonomy" id="28118"/>
    <lineage>
        <taxon>Bacteria</taxon>
        <taxon>Pseudomonadati</taxon>
        <taxon>Bacteroidota</taxon>
        <taxon>Bacteroidia</taxon>
        <taxon>Bacteroidales</taxon>
        <taxon>Odoribacteraceae</taxon>
        <taxon>Odoribacter</taxon>
    </lineage>
</organism>
<dbReference type="PANTHER" id="PTHR38478:SF1">
    <property type="entry name" value="ZINC DEPENDENT METALLOPROTEASE DOMAIN LIPOPROTEIN"/>
    <property type="match status" value="1"/>
</dbReference>
<feature type="chain" id="PRO_5043733957" evidence="1">
    <location>
        <begin position="26"/>
        <end position="105"/>
    </location>
</feature>
<dbReference type="EMBL" id="JAQMRD010000029">
    <property type="protein sequence ID" value="MDB9224690.1"/>
    <property type="molecule type" value="Genomic_DNA"/>
</dbReference>
<gene>
    <name evidence="3" type="ORF">PN645_17040</name>
</gene>
<dbReference type="Proteomes" id="UP001212263">
    <property type="component" value="Unassembled WGS sequence"/>
</dbReference>
<accession>A0AAW6FNS4</accession>
<feature type="domain" description="DUF5118" evidence="2">
    <location>
        <begin position="44"/>
        <end position="90"/>
    </location>
</feature>
<comment type="caution">
    <text evidence="3">The sequence shown here is derived from an EMBL/GenBank/DDBJ whole genome shotgun (WGS) entry which is preliminary data.</text>
</comment>
<feature type="signal peptide" evidence="1">
    <location>
        <begin position="1"/>
        <end position="25"/>
    </location>
</feature>
<sequence length="105" mass="12159">MKTRTNLIVALFALCFTGTVSDAYAWGWHKRKSVKNDSVVTSESKYDELVKKAKTREGMFRIHQVEKDWYFEIDDSLMNRDLLIVNKVSGVPYQLNDAGLNRDIQ</sequence>
<protein>
    <submittedName>
        <fullName evidence="3">DUF5118 domain-containing protein</fullName>
    </submittedName>
</protein>
<dbReference type="RefSeq" id="WP_272055145.1">
    <property type="nucleotide sequence ID" value="NZ_JAQMRD010000029.1"/>
</dbReference>
<evidence type="ECO:0000313" key="3">
    <source>
        <dbReference type="EMBL" id="MDB9224690.1"/>
    </source>
</evidence>
<reference evidence="3" key="1">
    <citation type="submission" date="2023-01" db="EMBL/GenBank/DDBJ databases">
        <title>Human gut microbiome strain richness.</title>
        <authorList>
            <person name="Chen-Liaw A."/>
        </authorList>
    </citation>
    <scope>NUCLEOTIDE SEQUENCE</scope>
    <source>
        <strain evidence="3">RTP21484st1_B7_RTP21484_190118</strain>
    </source>
</reference>
<evidence type="ECO:0000256" key="1">
    <source>
        <dbReference type="SAM" id="SignalP"/>
    </source>
</evidence>
<keyword evidence="1" id="KW-0732">Signal</keyword>
<proteinExistence type="predicted"/>
<evidence type="ECO:0000313" key="4">
    <source>
        <dbReference type="Proteomes" id="UP001212263"/>
    </source>
</evidence>